<dbReference type="OrthoDB" id="5837419at2759"/>
<accession>A0A2A2JXY5</accession>
<dbReference type="AlphaFoldDB" id="A0A2A2JXY5"/>
<proteinExistence type="predicted"/>
<organism evidence="1 2">
    <name type="scientific">Diploscapter pachys</name>
    <dbReference type="NCBI Taxonomy" id="2018661"/>
    <lineage>
        <taxon>Eukaryota</taxon>
        <taxon>Metazoa</taxon>
        <taxon>Ecdysozoa</taxon>
        <taxon>Nematoda</taxon>
        <taxon>Chromadorea</taxon>
        <taxon>Rhabditida</taxon>
        <taxon>Rhabditina</taxon>
        <taxon>Rhabditomorpha</taxon>
        <taxon>Rhabditoidea</taxon>
        <taxon>Rhabditidae</taxon>
        <taxon>Diploscapter</taxon>
    </lineage>
</organism>
<dbReference type="STRING" id="2018661.A0A2A2JXY5"/>
<protein>
    <recommendedName>
        <fullName evidence="3">MAM domain-containing protein</fullName>
    </recommendedName>
</protein>
<gene>
    <name evidence="1" type="ORF">WR25_22534</name>
</gene>
<evidence type="ECO:0008006" key="3">
    <source>
        <dbReference type="Google" id="ProtNLM"/>
    </source>
</evidence>
<dbReference type="Proteomes" id="UP000218231">
    <property type="component" value="Unassembled WGS sequence"/>
</dbReference>
<evidence type="ECO:0000313" key="1">
    <source>
        <dbReference type="EMBL" id="PAV66514.1"/>
    </source>
</evidence>
<comment type="caution">
    <text evidence="1">The sequence shown here is derived from an EMBL/GenBank/DDBJ whole genome shotgun (WGS) entry which is preliminary data.</text>
</comment>
<dbReference type="SUPFAM" id="SSF49899">
    <property type="entry name" value="Concanavalin A-like lectins/glucanases"/>
    <property type="match status" value="1"/>
</dbReference>
<dbReference type="EMBL" id="LIAE01010091">
    <property type="protein sequence ID" value="PAV66514.1"/>
    <property type="molecule type" value="Genomic_DNA"/>
</dbReference>
<name>A0A2A2JXY5_9BILA</name>
<evidence type="ECO:0000313" key="2">
    <source>
        <dbReference type="Proteomes" id="UP000218231"/>
    </source>
</evidence>
<reference evidence="1 2" key="1">
    <citation type="journal article" date="2017" name="Curr. Biol.">
        <title>Genome architecture and evolution of a unichromosomal asexual nematode.</title>
        <authorList>
            <person name="Fradin H."/>
            <person name="Zegar C."/>
            <person name="Gutwein M."/>
            <person name="Lucas J."/>
            <person name="Kovtun M."/>
            <person name="Corcoran D."/>
            <person name="Baugh L.R."/>
            <person name="Kiontke K."/>
            <person name="Gunsalus K."/>
            <person name="Fitch D.H."/>
            <person name="Piano F."/>
        </authorList>
    </citation>
    <scope>NUCLEOTIDE SEQUENCE [LARGE SCALE GENOMIC DNA]</scope>
    <source>
        <strain evidence="1">PF1309</strain>
    </source>
</reference>
<keyword evidence="2" id="KW-1185">Reference proteome</keyword>
<dbReference type="InterPro" id="IPR013320">
    <property type="entry name" value="ConA-like_dom_sf"/>
</dbReference>
<sequence length="518" mass="57151">MAMIRDIKYHATICTEPPLQFAFNSLELPTETEAFAITSILQVNCEEPKDGCLWANGDDATAMWRVGRNTERFHSLLDLPETFVKPNTSFYFLAIDTLSPRPYAQLKSPLLPCTRRPTVLSLKYWINAGTQLEVCSRDSNGVSLSCAYLAEENSPGPIEIEVDAYEQPMRFTLEVIAFDETTHGIAVVSDISVKGLLCSEPRPPATTTINPDTIHSMFSIQAGPGKLVPYSESLDCDFSRDFCSQWINDDGSVGYGVVPEDSDNFPIPNELKGNAAIFVLRGQKNATLRSREVDCAKSGQIIMKFMKSENAHVRLCALGMCAQSNGNAGMITLPIHSNTPFHITIEATSTSNAIVAIPKISTKGSFCPLLSSNLIACRKLNCDFKSSLCQYKSSLPYSKHTNRGYLIELDENRPKVMIASDMFDLPSDSVLRIQVVQNTFGSRMLICPDLATETEGCEEILGPKVENGSKINTLALPLDVSIRRFTILFLHDKAAQFGPATFEVISIEILNPDYQPLC</sequence>